<reference evidence="4 5" key="1">
    <citation type="submission" date="2020-12" db="EMBL/GenBank/DDBJ databases">
        <title>Halosimplex halophilum sp. nov. and Halosimplex salinum sp. nov., two new members of the genus Halosimplex.</title>
        <authorList>
            <person name="Cui H.L."/>
        </authorList>
    </citation>
    <scope>NUCLEOTIDE SEQUENCE [LARGE SCALE GENOMIC DNA]</scope>
    <source>
        <strain evidence="4 5">YGH94</strain>
    </source>
</reference>
<dbReference type="AlphaFoldDB" id="A0A7T3KWN7"/>
<proteinExistence type="predicted"/>
<name>A0A7T3KWN7_9EURY</name>
<keyword evidence="5" id="KW-1185">Reference proteome</keyword>
<dbReference type="EMBL" id="CP065856">
    <property type="protein sequence ID" value="QPV64527.1"/>
    <property type="molecule type" value="Genomic_DNA"/>
</dbReference>
<dbReference type="InterPro" id="IPR058369">
    <property type="entry name" value="DUF8056"/>
</dbReference>
<feature type="transmembrane region" description="Helical" evidence="2">
    <location>
        <begin position="49"/>
        <end position="77"/>
    </location>
</feature>
<organism evidence="4 5">
    <name type="scientific">Halosimplex litoreum</name>
    <dbReference type="NCBI Taxonomy" id="1198301"/>
    <lineage>
        <taxon>Archaea</taxon>
        <taxon>Methanobacteriati</taxon>
        <taxon>Methanobacteriota</taxon>
        <taxon>Stenosarchaea group</taxon>
        <taxon>Halobacteria</taxon>
        <taxon>Halobacteriales</taxon>
        <taxon>Haloarculaceae</taxon>
        <taxon>Halosimplex</taxon>
    </lineage>
</organism>
<keyword evidence="2" id="KW-0812">Transmembrane</keyword>
<dbReference type="Proteomes" id="UP000595001">
    <property type="component" value="Chromosome"/>
</dbReference>
<evidence type="ECO:0000313" key="5">
    <source>
        <dbReference type="Proteomes" id="UP000595001"/>
    </source>
</evidence>
<evidence type="ECO:0000256" key="2">
    <source>
        <dbReference type="SAM" id="Phobius"/>
    </source>
</evidence>
<protein>
    <recommendedName>
        <fullName evidence="3">DUF8056 domain-containing protein</fullName>
    </recommendedName>
</protein>
<feature type="transmembrane region" description="Helical" evidence="2">
    <location>
        <begin position="89"/>
        <end position="110"/>
    </location>
</feature>
<evidence type="ECO:0000256" key="1">
    <source>
        <dbReference type="SAM" id="MobiDB-lite"/>
    </source>
</evidence>
<dbReference type="RefSeq" id="WP_198063295.1">
    <property type="nucleotide sequence ID" value="NZ_CP065856.1"/>
</dbReference>
<dbReference type="GeneID" id="60588410"/>
<accession>A0A7T3KWN7</accession>
<evidence type="ECO:0000259" key="3">
    <source>
        <dbReference type="Pfam" id="PF26243"/>
    </source>
</evidence>
<feature type="transmembrane region" description="Helical" evidence="2">
    <location>
        <begin position="130"/>
        <end position="147"/>
    </location>
</feature>
<dbReference type="OrthoDB" id="271552at2157"/>
<feature type="transmembrane region" description="Helical" evidence="2">
    <location>
        <begin position="167"/>
        <end position="185"/>
    </location>
</feature>
<keyword evidence="2" id="KW-0472">Membrane</keyword>
<gene>
    <name evidence="4" type="ORF">I7X12_07915</name>
</gene>
<keyword evidence="2" id="KW-1133">Transmembrane helix</keyword>
<feature type="domain" description="DUF8056" evidence="3">
    <location>
        <begin position="26"/>
        <end position="191"/>
    </location>
</feature>
<feature type="region of interest" description="Disordered" evidence="1">
    <location>
        <begin position="1"/>
        <end position="22"/>
    </location>
</feature>
<feature type="compositionally biased region" description="Acidic residues" evidence="1">
    <location>
        <begin position="1"/>
        <end position="10"/>
    </location>
</feature>
<evidence type="ECO:0000313" key="4">
    <source>
        <dbReference type="EMBL" id="QPV64527.1"/>
    </source>
</evidence>
<dbReference type="Pfam" id="PF26243">
    <property type="entry name" value="DUF8056"/>
    <property type="match status" value="1"/>
</dbReference>
<sequence>MSDATDEVSADGDVPRASSDGTDAPETYKGLLTAYPYAFRASDSMAFRIYAGVSALFGAGVVLLFTFAVVTLLGATADAPGGSFTFSRAFFLFLMFLVLAPLVAPVLFVARRHRRVGSSLRYDRQMATTGYGFLLAMYVALVITTPADLQENPGGAFGAVAEFLYGLPNEAAIVPPLGAAILIYLTHRQLR</sequence>
<dbReference type="KEGG" id="hlt:I7X12_07915"/>